<dbReference type="AlphaFoldDB" id="K1WQ33"/>
<dbReference type="CDD" id="cd01285">
    <property type="entry name" value="nucleoside_deaminase"/>
    <property type="match status" value="1"/>
</dbReference>
<evidence type="ECO:0000313" key="5">
    <source>
        <dbReference type="Proteomes" id="UP000006757"/>
    </source>
</evidence>
<dbReference type="InParanoid" id="K1WQ33"/>
<comment type="caution">
    <text evidence="4">The sequence shown here is derived from an EMBL/GenBank/DDBJ whole genome shotgun (WGS) entry which is preliminary data.</text>
</comment>
<evidence type="ECO:0000259" key="3">
    <source>
        <dbReference type="PROSITE" id="PS51747"/>
    </source>
</evidence>
<reference evidence="4 5" key="1">
    <citation type="journal article" date="2012" name="Eukaryot. Cell">
        <title>Genome sequence of the Trichosporon asahii environmental strain CBS 8904.</title>
        <authorList>
            <person name="Yang R.Y."/>
            <person name="Li H.T."/>
            <person name="Zhu H."/>
            <person name="Zhou G.P."/>
            <person name="Wang M."/>
            <person name="Wang L."/>
        </authorList>
    </citation>
    <scope>NUCLEOTIDE SEQUENCE [LARGE SCALE GENOMIC DNA]</scope>
    <source>
        <strain evidence="4 5">CBS 8904</strain>
    </source>
</reference>
<dbReference type="PANTHER" id="PTHR11079">
    <property type="entry name" value="CYTOSINE DEAMINASE FAMILY MEMBER"/>
    <property type="match status" value="1"/>
</dbReference>
<keyword evidence="2" id="KW-0862">Zinc</keyword>
<dbReference type="PANTHER" id="PTHR11079:SF203">
    <property type="entry name" value="CMP_DCMP-TYPE DEAMINASE DOMAIN-CONTAINING PROTEIN"/>
    <property type="match status" value="1"/>
</dbReference>
<sequence>MLASVVGAGVAGVTALLAYSAINDAFKEKVDREIDLQWMQASIDAMPKCHYLAYGSLSLLRPLADTQVIVNATSGEKICEGYNREMETADPTEHGEVDAMRNCVKKYTDLGWTPEQIKNDLWPNSWIYTTAEPCPMCGAVILHSGFKRVIFGTDQPTMRYMGWNEYLVTLRTDWLRRLALIQPGFGNGRPVTDVLSVGSELTDPLLWWQHHAKYPCPAGCHREEGDKVNGVPLCKPDAGQ</sequence>
<evidence type="ECO:0000313" key="4">
    <source>
        <dbReference type="EMBL" id="EKD03134.1"/>
    </source>
</evidence>
<evidence type="ECO:0000256" key="1">
    <source>
        <dbReference type="ARBA" id="ARBA00022723"/>
    </source>
</evidence>
<dbReference type="PROSITE" id="PS00903">
    <property type="entry name" value="CYT_DCMP_DEAMINASES_1"/>
    <property type="match status" value="1"/>
</dbReference>
<dbReference type="OMA" id="QGWGQIR"/>
<proteinExistence type="predicted"/>
<dbReference type="EMBL" id="AMBO01000268">
    <property type="protein sequence ID" value="EKD03134.1"/>
    <property type="molecule type" value="Genomic_DNA"/>
</dbReference>
<dbReference type="SUPFAM" id="SSF53927">
    <property type="entry name" value="Cytidine deaminase-like"/>
    <property type="match status" value="1"/>
</dbReference>
<feature type="domain" description="CMP/dCMP-type deaminase" evidence="3">
    <location>
        <begin position="33"/>
        <end position="174"/>
    </location>
</feature>
<dbReference type="OrthoDB" id="408702at2759"/>
<evidence type="ECO:0000256" key="2">
    <source>
        <dbReference type="ARBA" id="ARBA00022833"/>
    </source>
</evidence>
<gene>
    <name evidence="4" type="ORF">A1Q2_02583</name>
</gene>
<dbReference type="InterPro" id="IPR002125">
    <property type="entry name" value="CMP_dCMP_dom"/>
</dbReference>
<dbReference type="InterPro" id="IPR016193">
    <property type="entry name" value="Cytidine_deaminase-like"/>
</dbReference>
<organism evidence="4 5">
    <name type="scientific">Trichosporon asahii var. asahii (strain CBS 8904)</name>
    <name type="common">Yeast</name>
    <dbReference type="NCBI Taxonomy" id="1220162"/>
    <lineage>
        <taxon>Eukaryota</taxon>
        <taxon>Fungi</taxon>
        <taxon>Dikarya</taxon>
        <taxon>Basidiomycota</taxon>
        <taxon>Agaricomycotina</taxon>
        <taxon>Tremellomycetes</taxon>
        <taxon>Trichosporonales</taxon>
        <taxon>Trichosporonaceae</taxon>
        <taxon>Trichosporon</taxon>
    </lineage>
</organism>
<dbReference type="Pfam" id="PF00383">
    <property type="entry name" value="dCMP_cyt_deam_1"/>
    <property type="match status" value="1"/>
</dbReference>
<dbReference type="InterPro" id="IPR016192">
    <property type="entry name" value="APOBEC/CMP_deaminase_Zn-bd"/>
</dbReference>
<dbReference type="PROSITE" id="PS51747">
    <property type="entry name" value="CYT_DCMP_DEAMINASES_2"/>
    <property type="match status" value="1"/>
</dbReference>
<keyword evidence="1" id="KW-0479">Metal-binding</keyword>
<dbReference type="STRING" id="1220162.K1WQ33"/>
<dbReference type="GO" id="GO:0008270">
    <property type="term" value="F:zinc ion binding"/>
    <property type="evidence" value="ECO:0007669"/>
    <property type="project" value="InterPro"/>
</dbReference>
<dbReference type="Proteomes" id="UP000006757">
    <property type="component" value="Unassembled WGS sequence"/>
</dbReference>
<dbReference type="Gene3D" id="3.40.140.10">
    <property type="entry name" value="Cytidine Deaminase, domain 2"/>
    <property type="match status" value="1"/>
</dbReference>
<dbReference type="HOGENOM" id="CLU_025810_0_0_1"/>
<dbReference type="GO" id="GO:0002100">
    <property type="term" value="P:tRNA wobble adenosine to inosine editing"/>
    <property type="evidence" value="ECO:0007669"/>
    <property type="project" value="TreeGrafter"/>
</dbReference>
<accession>K1WQ33</accession>
<name>K1WQ33_TRIAC</name>
<dbReference type="GO" id="GO:0052717">
    <property type="term" value="F:tRNA-specific adenosine-34 deaminase activity"/>
    <property type="evidence" value="ECO:0007669"/>
    <property type="project" value="TreeGrafter"/>
</dbReference>
<dbReference type="eggNOG" id="ENOG502S6ZM">
    <property type="taxonomic scope" value="Eukaryota"/>
</dbReference>
<protein>
    <recommendedName>
        <fullName evidence="3">CMP/dCMP-type deaminase domain-containing protein</fullName>
    </recommendedName>
</protein>
<keyword evidence="5" id="KW-1185">Reference proteome</keyword>